<reference evidence="4" key="2">
    <citation type="journal article" date="2019" name="IMA Fungus">
        <title>Genome sequencing and comparison of five Tilletia species to identify candidate genes for the detection of regulated species infecting wheat.</title>
        <authorList>
            <person name="Nguyen H.D.T."/>
            <person name="Sultana T."/>
            <person name="Kesanakurti P."/>
            <person name="Hambleton S."/>
        </authorList>
    </citation>
    <scope>NUCLEOTIDE SEQUENCE</scope>
    <source>
        <strain evidence="4">DAOMC 238032</strain>
    </source>
</reference>
<evidence type="ECO:0000313" key="3">
    <source>
        <dbReference type="EMBL" id="CAD6926837.1"/>
    </source>
</evidence>
<keyword evidence="1" id="KW-0175">Coiled coil</keyword>
<evidence type="ECO:0000313" key="6">
    <source>
        <dbReference type="Proteomes" id="UP000836402"/>
    </source>
</evidence>
<dbReference type="Proteomes" id="UP000836402">
    <property type="component" value="Unassembled WGS sequence"/>
</dbReference>
<dbReference type="AlphaFoldDB" id="A0A177V3B9"/>
<reference evidence="3" key="3">
    <citation type="submission" date="2020-10" db="EMBL/GenBank/DDBJ databases">
        <authorList>
            <person name="Sedaghatjoo S."/>
        </authorList>
    </citation>
    <scope>NUCLEOTIDE SEQUENCE</scope>
    <source>
        <strain evidence="3">AZH3</strain>
    </source>
</reference>
<evidence type="ECO:0000256" key="2">
    <source>
        <dbReference type="SAM" id="MobiDB-lite"/>
    </source>
</evidence>
<feature type="coiled-coil region" evidence="1">
    <location>
        <begin position="239"/>
        <end position="273"/>
    </location>
</feature>
<organism evidence="4 5">
    <name type="scientific">Tilletia caries</name>
    <name type="common">wheat bunt fungus</name>
    <dbReference type="NCBI Taxonomy" id="13290"/>
    <lineage>
        <taxon>Eukaryota</taxon>
        <taxon>Fungi</taxon>
        <taxon>Dikarya</taxon>
        <taxon>Basidiomycota</taxon>
        <taxon>Ustilaginomycotina</taxon>
        <taxon>Exobasidiomycetes</taxon>
        <taxon>Tilletiales</taxon>
        <taxon>Tilletiaceae</taxon>
        <taxon>Tilletia</taxon>
    </lineage>
</organism>
<feature type="region of interest" description="Disordered" evidence="2">
    <location>
        <begin position="191"/>
        <end position="220"/>
    </location>
</feature>
<name>A0A177V3B9_9BASI</name>
<keyword evidence="6" id="KW-1185">Reference proteome</keyword>
<reference evidence="4" key="1">
    <citation type="submission" date="2016-04" db="EMBL/GenBank/DDBJ databases">
        <authorList>
            <person name="Nguyen H.D."/>
            <person name="Kesanakurti P."/>
            <person name="Cullis J."/>
            <person name="Levesque C.A."/>
            <person name="Hambleton S."/>
        </authorList>
    </citation>
    <scope>NUCLEOTIDE SEQUENCE</scope>
    <source>
        <strain evidence="4">DAOMC 238032</strain>
    </source>
</reference>
<evidence type="ECO:0000256" key="1">
    <source>
        <dbReference type="SAM" id="Coils"/>
    </source>
</evidence>
<feature type="region of interest" description="Disordered" evidence="2">
    <location>
        <begin position="279"/>
        <end position="350"/>
    </location>
</feature>
<evidence type="ECO:0000313" key="4">
    <source>
        <dbReference type="EMBL" id="KAE8261319.1"/>
    </source>
</evidence>
<dbReference type="Proteomes" id="UP000077671">
    <property type="component" value="Unassembled WGS sequence"/>
</dbReference>
<proteinExistence type="predicted"/>
<comment type="caution">
    <text evidence="4">The sequence shown here is derived from an EMBL/GenBank/DDBJ whole genome shotgun (WGS) entry which is preliminary data.</text>
</comment>
<feature type="compositionally biased region" description="Acidic residues" evidence="2">
    <location>
        <begin position="319"/>
        <end position="330"/>
    </location>
</feature>
<dbReference type="EMBL" id="LWDD02000381">
    <property type="protein sequence ID" value="KAE8261319.1"/>
    <property type="molecule type" value="Genomic_DNA"/>
</dbReference>
<accession>A0A177V3B9</accession>
<evidence type="ECO:0000313" key="5">
    <source>
        <dbReference type="Proteomes" id="UP000077671"/>
    </source>
</evidence>
<protein>
    <submittedName>
        <fullName evidence="4">Uncharacterized protein</fullName>
    </submittedName>
</protein>
<dbReference type="EMBL" id="CAJHJG010003144">
    <property type="protein sequence ID" value="CAD6926837.1"/>
    <property type="molecule type" value="Genomic_DNA"/>
</dbReference>
<sequence length="350" mass="37743">MAGPERFVHNLRATGLLSNLVGTINGGSPAEPSYLVASNYTLPATSRTISYPSSSSVLIGSADPLSVPTTSAGKRKADGIEEQAGFSWTVFAGDHERGLWWMGKWSGEKLEDLARKDRSWHAFATRMAEAWAEGRMGVEKSSGKKRLILKIDHRGAYPVELELSPVSDEHARIIASSVAWALGKLHHGKIHPSAPSTPVSHRFSPSLPRSIHSPSSVGDWENASQATTQLSQVPENATVEQLKNAVKKRDAKIAKLQTKIVELKREKIKDKQQYRELLTTDKQRSSQVSSKLTGAPTLARTGFVPRDVGGRGKFGGGGDDSETESEDEGGADVAGPSASPTFDRATPKKV</sequence>
<gene>
    <name evidence="4" type="ORF">A4X03_0g3360</name>
    <name evidence="3" type="ORF">JKIAZH3_G6544</name>
</gene>